<feature type="disulfide bond" evidence="8">
    <location>
        <begin position="520"/>
        <end position="529"/>
    </location>
</feature>
<dbReference type="PANTHER" id="PTHR46160">
    <property type="entry name" value="ALPHA-TECTORIN-RELATED"/>
    <property type="match status" value="1"/>
</dbReference>
<evidence type="ECO:0000259" key="11">
    <source>
        <dbReference type="PROSITE" id="PS51406"/>
    </source>
</evidence>
<dbReference type="InterPro" id="IPR014853">
    <property type="entry name" value="VWF/SSPO/ZAN-like_Cys-rich_dom"/>
</dbReference>
<organism evidence="12 13">
    <name type="scientific">Panagrolaimus superbus</name>
    <dbReference type="NCBI Taxonomy" id="310955"/>
    <lineage>
        <taxon>Eukaryota</taxon>
        <taxon>Metazoa</taxon>
        <taxon>Ecdysozoa</taxon>
        <taxon>Nematoda</taxon>
        <taxon>Chromadorea</taxon>
        <taxon>Rhabditida</taxon>
        <taxon>Tylenchina</taxon>
        <taxon>Panagrolaimomorpha</taxon>
        <taxon>Panagrolaimoidea</taxon>
        <taxon>Panagrolaimidae</taxon>
        <taxon>Panagrolaimus</taxon>
    </lineage>
</organism>
<dbReference type="Pfam" id="PF12662">
    <property type="entry name" value="cEGF"/>
    <property type="match status" value="1"/>
</dbReference>
<dbReference type="SMART" id="SM00832">
    <property type="entry name" value="C8"/>
    <property type="match status" value="1"/>
</dbReference>
<dbReference type="InterPro" id="IPR002181">
    <property type="entry name" value="Fibrinogen_a/b/g_C_dom"/>
</dbReference>
<dbReference type="Proteomes" id="UP000887577">
    <property type="component" value="Unplaced"/>
</dbReference>
<feature type="domain" description="EGF-like" evidence="10">
    <location>
        <begin position="66"/>
        <end position="101"/>
    </location>
</feature>
<name>A0A914ZDZ5_9BILA</name>
<dbReference type="GO" id="GO:0016020">
    <property type="term" value="C:membrane"/>
    <property type="evidence" value="ECO:0007669"/>
    <property type="project" value="UniProtKB-SubCell"/>
</dbReference>
<feature type="disulfide bond" evidence="8">
    <location>
        <begin position="91"/>
        <end position="100"/>
    </location>
</feature>
<keyword evidence="4" id="KW-0677">Repeat</keyword>
<dbReference type="SUPFAM" id="SSF57196">
    <property type="entry name" value="EGF/Laminin"/>
    <property type="match status" value="3"/>
</dbReference>
<dbReference type="Pfam" id="PF00094">
    <property type="entry name" value="VWD"/>
    <property type="match status" value="1"/>
</dbReference>
<sequence>MKVTTLLAVVFFALCATSLAGNNHDYCTSSECQTNRRLSVFERETLKQEVAKYKKILQESSCSVCNIDGDTPCKNNGTCIVTDTYTYICNCPYDTVGDHCENVLSCDDNPCGSGAICTVFNHKKVCTCPPGTDGDPMKSCEFRTKKACMSGDPHYTTFDQTYFHYMGTCPMYVMKACDDSVDWSIIGTNAFFSYNKQVDEALNLYFDDIRVYYPYYWPSQNNPKIVATKPSNQVIIEDTENGAIINFYQYTLCVQVRTTPFFYGNNTMCGVFGSIDDETDSAIAQCGLIKQAIDGQGPFAACQAMNNTEQLYDECVFDICQGFSQCDALDSFAKACISAVPWANIDNWRTGDFCPPTCPPNSHYSMKTPKCQNSCSDPNYSNSSLCQDGYEEGCICNPGYYYDSNGQLDGLPFECRLLENCGCLDTSGNYYPPTSHWLNPNCTAETTCFNGQLVTNTTACSIDGQCNNVNGIYTCQCLPGFTGNGTTCTDIDECLDPTVCSANLNQGICTNFPGTYNCTCYSPYSGAQCTDYTPSRHCADLQIYHGITTDGAYSVSIGPDYSANYTDADLNWTMVYCDMTSQSGGWTLLSHGNNTAGKNFSEYITGFGDAASQNVWLGLENIHLMTQTATSLRLIVTSCPQENIPTDDCTYPYFVVTDATAQYAVFINSTCQGSIYGFRDGWVSWNKNQLGPVFTAWDNDDRSYCSKNFHNTGWWFNHLNNYFSCGYANLNGLRFACGDQDDQYNGQYVMWSNSPAEDAFMYLRPSEYPTYDPLHPAPFPTTEPVEDVTTSYTV</sequence>
<evidence type="ECO:0000256" key="5">
    <source>
        <dbReference type="ARBA" id="ARBA00022900"/>
    </source>
</evidence>
<evidence type="ECO:0000256" key="2">
    <source>
        <dbReference type="ARBA" id="ARBA00022536"/>
    </source>
</evidence>
<dbReference type="CDD" id="cd00054">
    <property type="entry name" value="EGF_CA"/>
    <property type="match status" value="1"/>
</dbReference>
<dbReference type="InterPro" id="IPR001881">
    <property type="entry name" value="EGF-like_Ca-bd_dom"/>
</dbReference>
<dbReference type="SUPFAM" id="SSF57567">
    <property type="entry name" value="Serine protease inhibitors"/>
    <property type="match status" value="1"/>
</dbReference>
<dbReference type="InterPro" id="IPR026823">
    <property type="entry name" value="cEGF"/>
</dbReference>
<dbReference type="InterPro" id="IPR000742">
    <property type="entry name" value="EGF"/>
</dbReference>
<keyword evidence="5" id="KW-0722">Serine protease inhibitor</keyword>
<evidence type="ECO:0000256" key="7">
    <source>
        <dbReference type="ARBA" id="ARBA00023157"/>
    </source>
</evidence>
<dbReference type="PROSITE" id="PS50026">
    <property type="entry name" value="EGF_3"/>
    <property type="match status" value="4"/>
</dbReference>
<dbReference type="InterPro" id="IPR036056">
    <property type="entry name" value="Fibrinogen-like_C"/>
</dbReference>
<dbReference type="InterPro" id="IPR001846">
    <property type="entry name" value="VWF_type-D"/>
</dbReference>
<dbReference type="PROSITE" id="PS00022">
    <property type="entry name" value="EGF_1"/>
    <property type="match status" value="2"/>
</dbReference>
<reference evidence="13" key="1">
    <citation type="submission" date="2022-11" db="UniProtKB">
        <authorList>
            <consortium name="WormBaseParasite"/>
        </authorList>
    </citation>
    <scope>IDENTIFICATION</scope>
</reference>
<dbReference type="SUPFAM" id="SSF56496">
    <property type="entry name" value="Fibrinogen C-terminal domain-like"/>
    <property type="match status" value="1"/>
</dbReference>
<dbReference type="SMART" id="SM00186">
    <property type="entry name" value="FBG"/>
    <property type="match status" value="1"/>
</dbReference>
<comment type="subcellular location">
    <subcellularLocation>
        <location evidence="1">Membrane</location>
    </subcellularLocation>
</comment>
<dbReference type="InterPro" id="IPR014716">
    <property type="entry name" value="Fibrinogen_a/b/g_C_1"/>
</dbReference>
<dbReference type="GO" id="GO:0004867">
    <property type="term" value="F:serine-type endopeptidase inhibitor activity"/>
    <property type="evidence" value="ECO:0007669"/>
    <property type="project" value="UniProtKB-KW"/>
</dbReference>
<feature type="domain" description="Fibrinogen C-terminal" evidence="11">
    <location>
        <begin position="529"/>
        <end position="732"/>
    </location>
</feature>
<evidence type="ECO:0000313" key="13">
    <source>
        <dbReference type="WBParaSite" id="PSU_v2.g8497.t1"/>
    </source>
</evidence>
<dbReference type="Pfam" id="PF01826">
    <property type="entry name" value="TIL"/>
    <property type="match status" value="1"/>
</dbReference>
<evidence type="ECO:0000256" key="9">
    <source>
        <dbReference type="SAM" id="SignalP"/>
    </source>
</evidence>
<dbReference type="Pfam" id="PF08742">
    <property type="entry name" value="C8"/>
    <property type="match status" value="1"/>
</dbReference>
<keyword evidence="5" id="KW-0646">Protease inhibitor</keyword>
<dbReference type="Gene3D" id="2.10.25.10">
    <property type="entry name" value="Laminin"/>
    <property type="match status" value="4"/>
</dbReference>
<evidence type="ECO:0000256" key="3">
    <source>
        <dbReference type="ARBA" id="ARBA00022729"/>
    </source>
</evidence>
<evidence type="ECO:0000256" key="6">
    <source>
        <dbReference type="ARBA" id="ARBA00023136"/>
    </source>
</evidence>
<protein>
    <submittedName>
        <fullName evidence="13">Uncharacterized protein</fullName>
    </submittedName>
</protein>
<feature type="signal peptide" evidence="9">
    <location>
        <begin position="1"/>
        <end position="20"/>
    </location>
</feature>
<feature type="chain" id="PRO_5037571688" evidence="9">
    <location>
        <begin position="21"/>
        <end position="794"/>
    </location>
</feature>
<dbReference type="InterPro" id="IPR036084">
    <property type="entry name" value="Ser_inhib-like_sf"/>
</dbReference>
<feature type="domain" description="EGF-like" evidence="10">
    <location>
        <begin position="490"/>
        <end position="530"/>
    </location>
</feature>
<evidence type="ECO:0000259" key="10">
    <source>
        <dbReference type="PROSITE" id="PS50026"/>
    </source>
</evidence>
<dbReference type="PANTHER" id="PTHR46160:SF9">
    <property type="entry name" value="PROTEIN PRY2-RELATED"/>
    <property type="match status" value="1"/>
</dbReference>
<dbReference type="PROSITE" id="PS51406">
    <property type="entry name" value="FIBRINOGEN_C_2"/>
    <property type="match status" value="1"/>
</dbReference>
<evidence type="ECO:0000256" key="4">
    <source>
        <dbReference type="ARBA" id="ARBA00022737"/>
    </source>
</evidence>
<keyword evidence="3 9" id="KW-0732">Signal</keyword>
<evidence type="ECO:0000256" key="1">
    <source>
        <dbReference type="ARBA" id="ARBA00004370"/>
    </source>
</evidence>
<evidence type="ECO:0000256" key="8">
    <source>
        <dbReference type="PROSITE-ProRule" id="PRU00076"/>
    </source>
</evidence>
<feature type="domain" description="EGF-like" evidence="10">
    <location>
        <begin position="450"/>
        <end position="489"/>
    </location>
</feature>
<dbReference type="Pfam" id="PF00147">
    <property type="entry name" value="Fibrinogen_C"/>
    <property type="match status" value="1"/>
</dbReference>
<dbReference type="PROSITE" id="PS00010">
    <property type="entry name" value="ASX_HYDROXYL"/>
    <property type="match status" value="2"/>
</dbReference>
<evidence type="ECO:0000313" key="12">
    <source>
        <dbReference type="Proteomes" id="UP000887577"/>
    </source>
</evidence>
<dbReference type="InterPro" id="IPR002919">
    <property type="entry name" value="TIL_dom"/>
</dbReference>
<dbReference type="GO" id="GO:0005509">
    <property type="term" value="F:calcium ion binding"/>
    <property type="evidence" value="ECO:0007669"/>
    <property type="project" value="InterPro"/>
</dbReference>
<dbReference type="WBParaSite" id="PSU_v2.g8497.t1">
    <property type="protein sequence ID" value="PSU_v2.g8497.t1"/>
    <property type="gene ID" value="PSU_v2.g8497"/>
</dbReference>
<dbReference type="Gene3D" id="3.90.215.10">
    <property type="entry name" value="Gamma Fibrinogen, chain A, domain 1"/>
    <property type="match status" value="1"/>
</dbReference>
<feature type="domain" description="EGF-like" evidence="10">
    <location>
        <begin position="102"/>
        <end position="141"/>
    </location>
</feature>
<dbReference type="AlphaFoldDB" id="A0A914ZDZ5"/>
<dbReference type="CDD" id="cd19941">
    <property type="entry name" value="TIL"/>
    <property type="match status" value="1"/>
</dbReference>
<dbReference type="PROSITE" id="PS01186">
    <property type="entry name" value="EGF_2"/>
    <property type="match status" value="2"/>
</dbReference>
<dbReference type="SMART" id="SM00216">
    <property type="entry name" value="VWD"/>
    <property type="match status" value="1"/>
</dbReference>
<dbReference type="InterPro" id="IPR000152">
    <property type="entry name" value="EGF-type_Asp/Asn_hydroxyl_site"/>
</dbReference>
<dbReference type="SMART" id="SM00179">
    <property type="entry name" value="EGF_CA"/>
    <property type="match status" value="2"/>
</dbReference>
<keyword evidence="12" id="KW-1185">Reference proteome</keyword>
<dbReference type="InterPro" id="IPR052749">
    <property type="entry name" value="Alpha-tectorin"/>
</dbReference>
<dbReference type="SMART" id="SM00181">
    <property type="entry name" value="EGF"/>
    <property type="match status" value="4"/>
</dbReference>
<accession>A0A914ZDZ5</accession>
<keyword evidence="6" id="KW-0472">Membrane</keyword>
<comment type="caution">
    <text evidence="8">Lacks conserved residue(s) required for the propagation of feature annotation.</text>
</comment>
<keyword evidence="2 8" id="KW-0245">EGF-like domain</keyword>
<proteinExistence type="predicted"/>
<keyword evidence="7 8" id="KW-1015">Disulfide bond</keyword>